<comment type="caution">
    <text evidence="1">The sequence shown here is derived from an EMBL/GenBank/DDBJ whole genome shotgun (WGS) entry which is preliminary data.</text>
</comment>
<organism evidence="1 2">
    <name type="scientific">Elysia crispata</name>
    <name type="common">lettuce slug</name>
    <dbReference type="NCBI Taxonomy" id="231223"/>
    <lineage>
        <taxon>Eukaryota</taxon>
        <taxon>Metazoa</taxon>
        <taxon>Spiralia</taxon>
        <taxon>Lophotrochozoa</taxon>
        <taxon>Mollusca</taxon>
        <taxon>Gastropoda</taxon>
        <taxon>Heterobranchia</taxon>
        <taxon>Euthyneura</taxon>
        <taxon>Panpulmonata</taxon>
        <taxon>Sacoglossa</taxon>
        <taxon>Placobranchoidea</taxon>
        <taxon>Plakobranchidae</taxon>
        <taxon>Elysia</taxon>
    </lineage>
</organism>
<gene>
    <name evidence="1" type="ORF">RRG08_030143</name>
</gene>
<evidence type="ECO:0000313" key="1">
    <source>
        <dbReference type="EMBL" id="KAK3774061.1"/>
    </source>
</evidence>
<protein>
    <submittedName>
        <fullName evidence="1">Uncharacterized protein</fullName>
    </submittedName>
</protein>
<dbReference type="EMBL" id="JAWDGP010003469">
    <property type="protein sequence ID" value="KAK3774061.1"/>
    <property type="molecule type" value="Genomic_DNA"/>
</dbReference>
<dbReference type="AlphaFoldDB" id="A0AAE1DKK2"/>
<accession>A0AAE1DKK2</accession>
<reference evidence="1" key="1">
    <citation type="journal article" date="2023" name="G3 (Bethesda)">
        <title>A reference genome for the long-term kleptoplast-retaining sea slug Elysia crispata morphotype clarki.</title>
        <authorList>
            <person name="Eastman K.E."/>
            <person name="Pendleton A.L."/>
            <person name="Shaikh M.A."/>
            <person name="Suttiyut T."/>
            <person name="Ogas R."/>
            <person name="Tomko P."/>
            <person name="Gavelis G."/>
            <person name="Widhalm J.R."/>
            <person name="Wisecaver J.H."/>
        </authorList>
    </citation>
    <scope>NUCLEOTIDE SEQUENCE</scope>
    <source>
        <strain evidence="1">ECLA1</strain>
    </source>
</reference>
<evidence type="ECO:0000313" key="2">
    <source>
        <dbReference type="Proteomes" id="UP001283361"/>
    </source>
</evidence>
<name>A0AAE1DKK2_9GAST</name>
<sequence length="75" mass="8023">MGNNKTRNCRGELVELSEAIHASLAVFTRLSRGLGDPFRPADGCARLCVRQGPESWSPWGILAGLPGNGEVTLTD</sequence>
<keyword evidence="2" id="KW-1185">Reference proteome</keyword>
<dbReference type="Proteomes" id="UP001283361">
    <property type="component" value="Unassembled WGS sequence"/>
</dbReference>
<proteinExistence type="predicted"/>